<dbReference type="SUPFAM" id="SSF46689">
    <property type="entry name" value="Homeodomain-like"/>
    <property type="match status" value="1"/>
</dbReference>
<keyword evidence="3 5" id="KW-0238">DNA-binding</keyword>
<dbReference type="Gene3D" id="1.10.357.10">
    <property type="entry name" value="Tetracycline Repressor, domain 2"/>
    <property type="match status" value="1"/>
</dbReference>
<feature type="domain" description="HTH tetR-type" evidence="6">
    <location>
        <begin position="48"/>
        <end position="108"/>
    </location>
</feature>
<keyword evidence="2" id="KW-0805">Transcription regulation</keyword>
<evidence type="ECO:0000313" key="8">
    <source>
        <dbReference type="Proteomes" id="UP000010820"/>
    </source>
</evidence>
<evidence type="ECO:0000256" key="4">
    <source>
        <dbReference type="ARBA" id="ARBA00023163"/>
    </source>
</evidence>
<organism evidence="7 8">
    <name type="scientific">Stutzerimonas stutzeri RCH2</name>
    <dbReference type="NCBI Taxonomy" id="644801"/>
    <lineage>
        <taxon>Bacteria</taxon>
        <taxon>Pseudomonadati</taxon>
        <taxon>Pseudomonadota</taxon>
        <taxon>Gammaproteobacteria</taxon>
        <taxon>Pseudomonadales</taxon>
        <taxon>Pseudomonadaceae</taxon>
        <taxon>Stutzerimonas</taxon>
    </lineage>
</organism>
<dbReference type="InterPro" id="IPR001647">
    <property type="entry name" value="HTH_TetR"/>
</dbReference>
<dbReference type="EMBL" id="CP003071">
    <property type="protein sequence ID" value="AGA85333.1"/>
    <property type="molecule type" value="Genomic_DNA"/>
</dbReference>
<dbReference type="GO" id="GO:0000976">
    <property type="term" value="F:transcription cis-regulatory region binding"/>
    <property type="evidence" value="ECO:0007669"/>
    <property type="project" value="TreeGrafter"/>
</dbReference>
<protein>
    <submittedName>
        <fullName evidence="7">Transcriptional regulator</fullName>
    </submittedName>
</protein>
<dbReference type="HOGENOM" id="CLU_069356_12_3_6"/>
<name>L0GF10_STUST</name>
<proteinExistence type="predicted"/>
<dbReference type="PRINTS" id="PR00455">
    <property type="entry name" value="HTHTETR"/>
</dbReference>
<dbReference type="GO" id="GO:0003700">
    <property type="term" value="F:DNA-binding transcription factor activity"/>
    <property type="evidence" value="ECO:0007669"/>
    <property type="project" value="TreeGrafter"/>
</dbReference>
<accession>L0GF10</accession>
<dbReference type="InterPro" id="IPR023772">
    <property type="entry name" value="DNA-bd_HTH_TetR-type_CS"/>
</dbReference>
<dbReference type="PATRIC" id="fig|644801.3.peg.721"/>
<dbReference type="STRING" id="644801.Psest_0740"/>
<dbReference type="InterPro" id="IPR036271">
    <property type="entry name" value="Tet_transcr_reg_TetR-rel_C_sf"/>
</dbReference>
<gene>
    <name evidence="7" type="ORF">Psest_0740</name>
</gene>
<keyword evidence="1" id="KW-0678">Repressor</keyword>
<dbReference type="Proteomes" id="UP000010820">
    <property type="component" value="Chromosome"/>
</dbReference>
<dbReference type="Pfam" id="PF00440">
    <property type="entry name" value="TetR_N"/>
    <property type="match status" value="1"/>
</dbReference>
<sequence>MLLHTPPIVNMHRDEMRRYTGRLHRCWTPEAAVICLNLPMRRTKEEAEKTRIAILASAERLFLDKGVAHTSLDQIARDAGVTRGAVYWHFQNKAHLFHEMLNQIRLPPEQMTERLCSCDQQQPLQALIALRNLTVEAISTLASNEQKRRIFTILLHKCEFTDELREAEERHHAFINQFIDLCENLLRNASTCLRPGVTPRLAALSLHALVVGLFTDWTRDTELFAPEVDTRALIDPLFRGLVRDWPDDPDQPAA</sequence>
<evidence type="ECO:0000256" key="5">
    <source>
        <dbReference type="PROSITE-ProRule" id="PRU00335"/>
    </source>
</evidence>
<dbReference type="eggNOG" id="COG1309">
    <property type="taxonomic scope" value="Bacteria"/>
</dbReference>
<dbReference type="AlphaFoldDB" id="L0GF10"/>
<dbReference type="PANTHER" id="PTHR30055">
    <property type="entry name" value="HTH-TYPE TRANSCRIPTIONAL REGULATOR RUTR"/>
    <property type="match status" value="1"/>
</dbReference>
<evidence type="ECO:0000259" key="6">
    <source>
        <dbReference type="PROSITE" id="PS50977"/>
    </source>
</evidence>
<dbReference type="PANTHER" id="PTHR30055:SF240">
    <property type="entry name" value="HTH-TYPE TRANSCRIPTIONAL REGULATOR ACRR"/>
    <property type="match status" value="1"/>
</dbReference>
<dbReference type="InterPro" id="IPR013572">
    <property type="entry name" value="Tscrpt_reg_MAATS_C"/>
</dbReference>
<dbReference type="InterPro" id="IPR009057">
    <property type="entry name" value="Homeodomain-like_sf"/>
</dbReference>
<reference evidence="7 8" key="1">
    <citation type="submission" date="2011-10" db="EMBL/GenBank/DDBJ databases">
        <title>Complete sequence of chromosome of Pseudomonas stutzeri RCH2.</title>
        <authorList>
            <consortium name="US DOE Joint Genome Institute"/>
            <person name="Lucas S."/>
            <person name="Han J."/>
            <person name="Lapidus A."/>
            <person name="Cheng J.-F."/>
            <person name="Goodwin L."/>
            <person name="Pitluck S."/>
            <person name="Peters L."/>
            <person name="Ovchinnikova G."/>
            <person name="Zeytun A."/>
            <person name="Lu M."/>
            <person name="Detter J.C."/>
            <person name="Han C."/>
            <person name="Tapia R."/>
            <person name="Land M."/>
            <person name="Hauser L."/>
            <person name="Kyrpides N."/>
            <person name="Ivanova N."/>
            <person name="Pagani I."/>
            <person name="Chakraborty R."/>
            <person name="Arkin A."/>
            <person name="Dehal P."/>
            <person name="Wall J."/>
            <person name="Hazen T."/>
            <person name="Woyke T."/>
        </authorList>
    </citation>
    <scope>NUCLEOTIDE SEQUENCE [LARGE SCALE GENOMIC DNA]</scope>
    <source>
        <strain evidence="7 8">RCH2</strain>
    </source>
</reference>
<dbReference type="Pfam" id="PF08361">
    <property type="entry name" value="TetR_C_2"/>
    <property type="match status" value="1"/>
</dbReference>
<dbReference type="SUPFAM" id="SSF48498">
    <property type="entry name" value="Tetracyclin repressor-like, C-terminal domain"/>
    <property type="match status" value="1"/>
</dbReference>
<dbReference type="PROSITE" id="PS50977">
    <property type="entry name" value="HTH_TETR_2"/>
    <property type="match status" value="1"/>
</dbReference>
<evidence type="ECO:0000256" key="3">
    <source>
        <dbReference type="ARBA" id="ARBA00023125"/>
    </source>
</evidence>
<dbReference type="PROSITE" id="PS01081">
    <property type="entry name" value="HTH_TETR_1"/>
    <property type="match status" value="1"/>
</dbReference>
<keyword evidence="4" id="KW-0804">Transcription</keyword>
<evidence type="ECO:0000313" key="7">
    <source>
        <dbReference type="EMBL" id="AGA85333.1"/>
    </source>
</evidence>
<evidence type="ECO:0000256" key="2">
    <source>
        <dbReference type="ARBA" id="ARBA00023015"/>
    </source>
</evidence>
<dbReference type="KEGG" id="psh:Psest_0740"/>
<dbReference type="InterPro" id="IPR050109">
    <property type="entry name" value="HTH-type_TetR-like_transc_reg"/>
</dbReference>
<feature type="DNA-binding region" description="H-T-H motif" evidence="5">
    <location>
        <begin position="71"/>
        <end position="90"/>
    </location>
</feature>
<evidence type="ECO:0000256" key="1">
    <source>
        <dbReference type="ARBA" id="ARBA00022491"/>
    </source>
</evidence>